<dbReference type="EMBL" id="MCFH01000035">
    <property type="protein sequence ID" value="ORX46366.1"/>
    <property type="molecule type" value="Genomic_DNA"/>
</dbReference>
<gene>
    <name evidence="1" type="ORF">BCR36DRAFT_585184</name>
</gene>
<reference evidence="1 2" key="1">
    <citation type="submission" date="2016-08" db="EMBL/GenBank/DDBJ databases">
        <title>Genomes of anaerobic fungi encode conserved fungal cellulosomes for biomass hydrolysis.</title>
        <authorList>
            <consortium name="DOE Joint Genome Institute"/>
            <person name="Haitjema C.H."/>
            <person name="Gilmore S.P."/>
            <person name="Henske J.K."/>
            <person name="Solomon K.V."/>
            <person name="De Groot R."/>
            <person name="Kuo A."/>
            <person name="Mondo S.J."/>
            <person name="Salamov A.A."/>
            <person name="Labutti K."/>
            <person name="Zhao Z."/>
            <person name="Chiniquy J."/>
            <person name="Barry K."/>
            <person name="Brewer H.M."/>
            <person name="Purvine S.O."/>
            <person name="Wright A.T."/>
            <person name="Boxma B."/>
            <person name="Van Alen T."/>
            <person name="Hackstein J.H."/>
            <person name="Baker S.E."/>
            <person name="Grigoriev I.V."/>
            <person name="O'Malley M.A."/>
        </authorList>
    </citation>
    <scope>NUCLEOTIDE SEQUENCE [LARGE SCALE GENOMIC DNA]</scope>
    <source>
        <strain evidence="2">finn</strain>
    </source>
</reference>
<dbReference type="AlphaFoldDB" id="A0A1Y1V3B8"/>
<organism evidence="1 2">
    <name type="scientific">Piromyces finnis</name>
    <dbReference type="NCBI Taxonomy" id="1754191"/>
    <lineage>
        <taxon>Eukaryota</taxon>
        <taxon>Fungi</taxon>
        <taxon>Fungi incertae sedis</taxon>
        <taxon>Chytridiomycota</taxon>
        <taxon>Chytridiomycota incertae sedis</taxon>
        <taxon>Neocallimastigomycetes</taxon>
        <taxon>Neocallimastigales</taxon>
        <taxon>Neocallimastigaceae</taxon>
        <taxon>Piromyces</taxon>
    </lineage>
</organism>
<sequence>MKDDVVLDIKIKEKTPKEESVTKINYDSKKDSENVITTTEIKTAENTTKKTTKTNINDTISYIGSFFGFGNKEEETISEFDKEIEEAYTDIINNISKSPSEIKINNLRNNESIKINSDSINDENLMKDIEKKLKSWGEESAKNQEKTKEDSTIVINNNIDPKESNARVVDFVNDMVKVTNDKKSNKKIIKVSAKPISRAFREASNLSTSLDKNKDNIPEFISDCIKNTTDVIMKLSKDNVEIQNTFLDTVKIFSDSMNAISDYLDQLEIEIKTELNDDKDKSENSTTKF</sequence>
<reference evidence="1 2" key="2">
    <citation type="submission" date="2016-08" db="EMBL/GenBank/DDBJ databases">
        <title>Pervasive Adenine N6-methylation of Active Genes in Fungi.</title>
        <authorList>
            <consortium name="DOE Joint Genome Institute"/>
            <person name="Mondo S.J."/>
            <person name="Dannebaum R.O."/>
            <person name="Kuo R.C."/>
            <person name="Labutti K."/>
            <person name="Haridas S."/>
            <person name="Kuo A."/>
            <person name="Salamov A."/>
            <person name="Ahrendt S.R."/>
            <person name="Lipzen A."/>
            <person name="Sullivan W."/>
            <person name="Andreopoulos W.B."/>
            <person name="Clum A."/>
            <person name="Lindquist E."/>
            <person name="Daum C."/>
            <person name="Ramamoorthy G.K."/>
            <person name="Gryganskyi A."/>
            <person name="Culley D."/>
            <person name="Magnuson J.K."/>
            <person name="James T.Y."/>
            <person name="O'Malley M.A."/>
            <person name="Stajich J.E."/>
            <person name="Spatafora J.W."/>
            <person name="Visel A."/>
            <person name="Grigoriev I.V."/>
        </authorList>
    </citation>
    <scope>NUCLEOTIDE SEQUENCE [LARGE SCALE GENOMIC DNA]</scope>
    <source>
        <strain evidence="2">finn</strain>
    </source>
</reference>
<accession>A0A1Y1V3B8</accession>
<proteinExistence type="predicted"/>
<comment type="caution">
    <text evidence="1">The sequence shown here is derived from an EMBL/GenBank/DDBJ whole genome shotgun (WGS) entry which is preliminary data.</text>
</comment>
<evidence type="ECO:0000313" key="2">
    <source>
        <dbReference type="Proteomes" id="UP000193719"/>
    </source>
</evidence>
<name>A0A1Y1V3B8_9FUNG</name>
<dbReference type="OrthoDB" id="2150347at2759"/>
<dbReference type="Proteomes" id="UP000193719">
    <property type="component" value="Unassembled WGS sequence"/>
</dbReference>
<evidence type="ECO:0000313" key="1">
    <source>
        <dbReference type="EMBL" id="ORX46366.1"/>
    </source>
</evidence>
<protein>
    <submittedName>
        <fullName evidence="1">Uncharacterized protein</fullName>
    </submittedName>
</protein>
<keyword evidence="2" id="KW-1185">Reference proteome</keyword>